<feature type="region of interest" description="Disordered" evidence="1">
    <location>
        <begin position="1"/>
        <end position="23"/>
    </location>
</feature>
<reference evidence="2 3" key="1">
    <citation type="journal article" date="2021" name="Elife">
        <title>Chloroplast acquisition without the gene transfer in kleptoplastic sea slugs, Plakobranchus ocellatus.</title>
        <authorList>
            <person name="Maeda T."/>
            <person name="Takahashi S."/>
            <person name="Yoshida T."/>
            <person name="Shimamura S."/>
            <person name="Takaki Y."/>
            <person name="Nagai Y."/>
            <person name="Toyoda A."/>
            <person name="Suzuki Y."/>
            <person name="Arimoto A."/>
            <person name="Ishii H."/>
            <person name="Satoh N."/>
            <person name="Nishiyama T."/>
            <person name="Hasebe M."/>
            <person name="Maruyama T."/>
            <person name="Minagawa J."/>
            <person name="Obokata J."/>
            <person name="Shigenobu S."/>
        </authorList>
    </citation>
    <scope>NUCLEOTIDE SEQUENCE [LARGE SCALE GENOMIC DNA]</scope>
</reference>
<feature type="compositionally biased region" description="Basic and acidic residues" evidence="1">
    <location>
        <begin position="1"/>
        <end position="19"/>
    </location>
</feature>
<evidence type="ECO:0000313" key="3">
    <source>
        <dbReference type="Proteomes" id="UP000762676"/>
    </source>
</evidence>
<sequence>MRMKKESIKVRERERETDKGRRRYERNVAWSDLEPARSSYCRPSVNGYPAKSADPDSRFSDGLRASQPVPVLAPEIGGRMNISWNIKT</sequence>
<protein>
    <submittedName>
        <fullName evidence="2">Uncharacterized protein</fullName>
    </submittedName>
</protein>
<evidence type="ECO:0000313" key="2">
    <source>
        <dbReference type="EMBL" id="GFS13640.1"/>
    </source>
</evidence>
<dbReference type="AlphaFoldDB" id="A0AAV4IVH0"/>
<dbReference type="Proteomes" id="UP000762676">
    <property type="component" value="Unassembled WGS sequence"/>
</dbReference>
<evidence type="ECO:0000256" key="1">
    <source>
        <dbReference type="SAM" id="MobiDB-lite"/>
    </source>
</evidence>
<comment type="caution">
    <text evidence="2">The sequence shown here is derived from an EMBL/GenBank/DDBJ whole genome shotgun (WGS) entry which is preliminary data.</text>
</comment>
<gene>
    <name evidence="2" type="ORF">ElyMa_004888800</name>
</gene>
<feature type="region of interest" description="Disordered" evidence="1">
    <location>
        <begin position="42"/>
        <end position="64"/>
    </location>
</feature>
<name>A0AAV4IVH0_9GAST</name>
<proteinExistence type="predicted"/>
<organism evidence="2 3">
    <name type="scientific">Elysia marginata</name>
    <dbReference type="NCBI Taxonomy" id="1093978"/>
    <lineage>
        <taxon>Eukaryota</taxon>
        <taxon>Metazoa</taxon>
        <taxon>Spiralia</taxon>
        <taxon>Lophotrochozoa</taxon>
        <taxon>Mollusca</taxon>
        <taxon>Gastropoda</taxon>
        <taxon>Heterobranchia</taxon>
        <taxon>Euthyneura</taxon>
        <taxon>Panpulmonata</taxon>
        <taxon>Sacoglossa</taxon>
        <taxon>Placobranchoidea</taxon>
        <taxon>Plakobranchidae</taxon>
        <taxon>Elysia</taxon>
    </lineage>
</organism>
<keyword evidence="3" id="KW-1185">Reference proteome</keyword>
<dbReference type="EMBL" id="BMAT01009781">
    <property type="protein sequence ID" value="GFS13640.1"/>
    <property type="molecule type" value="Genomic_DNA"/>
</dbReference>
<accession>A0AAV4IVH0</accession>